<keyword evidence="3" id="KW-1185">Reference proteome</keyword>
<sequence length="86" mass="9423">MSEPSDNPKGGYTCRRVSTRLMAKAALDIRQSWKDTERESGQELHDQLGPGLASTIPDDGTRPLQPVQIPDNGTSLIYTGRLQIGQ</sequence>
<dbReference type="EMBL" id="KB467843">
    <property type="protein sequence ID" value="PCH35179.1"/>
    <property type="molecule type" value="Genomic_DNA"/>
</dbReference>
<gene>
    <name evidence="2" type="ORF">WOLCODRAFT_27696</name>
</gene>
<feature type="region of interest" description="Disordered" evidence="1">
    <location>
        <begin position="36"/>
        <end position="72"/>
    </location>
</feature>
<evidence type="ECO:0000313" key="2">
    <source>
        <dbReference type="EMBL" id="PCH35179.1"/>
    </source>
</evidence>
<proteinExistence type="predicted"/>
<dbReference type="AlphaFoldDB" id="A0A2H3J8W2"/>
<evidence type="ECO:0000313" key="3">
    <source>
        <dbReference type="Proteomes" id="UP000218811"/>
    </source>
</evidence>
<organism evidence="2 3">
    <name type="scientific">Wolfiporia cocos (strain MD-104)</name>
    <name type="common">Brown rot fungus</name>
    <dbReference type="NCBI Taxonomy" id="742152"/>
    <lineage>
        <taxon>Eukaryota</taxon>
        <taxon>Fungi</taxon>
        <taxon>Dikarya</taxon>
        <taxon>Basidiomycota</taxon>
        <taxon>Agaricomycotina</taxon>
        <taxon>Agaricomycetes</taxon>
        <taxon>Polyporales</taxon>
        <taxon>Phaeolaceae</taxon>
        <taxon>Wolfiporia</taxon>
    </lineage>
</organism>
<accession>A0A2H3J8W2</accession>
<feature type="compositionally biased region" description="Basic and acidic residues" evidence="1">
    <location>
        <begin position="36"/>
        <end position="46"/>
    </location>
</feature>
<name>A0A2H3J8W2_WOLCO</name>
<reference evidence="2 3" key="1">
    <citation type="journal article" date="2012" name="Science">
        <title>The Paleozoic origin of enzymatic lignin decomposition reconstructed from 31 fungal genomes.</title>
        <authorList>
            <person name="Floudas D."/>
            <person name="Binder M."/>
            <person name="Riley R."/>
            <person name="Barry K."/>
            <person name="Blanchette R.A."/>
            <person name="Henrissat B."/>
            <person name="Martinez A.T."/>
            <person name="Otillar R."/>
            <person name="Spatafora J.W."/>
            <person name="Yadav J.S."/>
            <person name="Aerts A."/>
            <person name="Benoit I."/>
            <person name="Boyd A."/>
            <person name="Carlson A."/>
            <person name="Copeland A."/>
            <person name="Coutinho P.M."/>
            <person name="de Vries R.P."/>
            <person name="Ferreira P."/>
            <person name="Findley K."/>
            <person name="Foster B."/>
            <person name="Gaskell J."/>
            <person name="Glotzer D."/>
            <person name="Gorecki P."/>
            <person name="Heitman J."/>
            <person name="Hesse C."/>
            <person name="Hori C."/>
            <person name="Igarashi K."/>
            <person name="Jurgens J.A."/>
            <person name="Kallen N."/>
            <person name="Kersten P."/>
            <person name="Kohler A."/>
            <person name="Kuees U."/>
            <person name="Kumar T.K.A."/>
            <person name="Kuo A."/>
            <person name="LaButti K."/>
            <person name="Larrondo L.F."/>
            <person name="Lindquist E."/>
            <person name="Ling A."/>
            <person name="Lombard V."/>
            <person name="Lucas S."/>
            <person name="Lundell T."/>
            <person name="Martin R."/>
            <person name="McLaughlin D.J."/>
            <person name="Morgenstern I."/>
            <person name="Morin E."/>
            <person name="Murat C."/>
            <person name="Nagy L.G."/>
            <person name="Nolan M."/>
            <person name="Ohm R.A."/>
            <person name="Patyshakuliyeva A."/>
            <person name="Rokas A."/>
            <person name="Ruiz-Duenas F.J."/>
            <person name="Sabat G."/>
            <person name="Salamov A."/>
            <person name="Samejima M."/>
            <person name="Schmutz J."/>
            <person name="Slot J.C."/>
            <person name="St John F."/>
            <person name="Stenlid J."/>
            <person name="Sun H."/>
            <person name="Sun S."/>
            <person name="Syed K."/>
            <person name="Tsang A."/>
            <person name="Wiebenga A."/>
            <person name="Young D."/>
            <person name="Pisabarro A."/>
            <person name="Eastwood D.C."/>
            <person name="Martin F."/>
            <person name="Cullen D."/>
            <person name="Grigoriev I.V."/>
            <person name="Hibbett D.S."/>
        </authorList>
    </citation>
    <scope>NUCLEOTIDE SEQUENCE [LARGE SCALE GENOMIC DNA]</scope>
    <source>
        <strain evidence="2 3">MD-104</strain>
    </source>
</reference>
<evidence type="ECO:0000256" key="1">
    <source>
        <dbReference type="SAM" id="MobiDB-lite"/>
    </source>
</evidence>
<dbReference type="Proteomes" id="UP000218811">
    <property type="component" value="Unassembled WGS sequence"/>
</dbReference>
<protein>
    <submittedName>
        <fullName evidence="2">Uncharacterized protein</fullName>
    </submittedName>
</protein>